<dbReference type="InterPro" id="IPR026956">
    <property type="entry name" value="D-ser_dehydrat-like_dom"/>
</dbReference>
<comment type="similarity">
    <text evidence="1">Belongs to the DSD1 family.</text>
</comment>
<name>A0A158IBB6_9BURK</name>
<sequence>MAKDTFMSGNSLRGVPNDSRTADPRSLLGRSITDGSFGSPVALLKRSAIENNSRWMQSFVAHYGIQLAPHGKTSMAPKIFEMQLADGSKWLSLANVTQAQVARTIDAKHILVANQVVNFHDLEYLARETSQGHFEAMCFVDSAAGVALIDEAMARYPRATPFPVLIEIGVPGGRAGVRDRQQALEVARAVAGSRFVTLAGLAGYEGVFSPKDPDCVPKVDAYLSGIVDLAKAIEEEGLFPLEKIILSAGGSKFFDRVAEVFSSAQLGRPVDVMIRCGCYLFHDVGIYEEALQLLYERNPFAKMLGVFVPAIEIWGQVQSRPEQARAIVDIGRRDVSYDAGLPVPCRWIHPSVSSDIRDLSGVRTARLNDQHCFLDLPEESALGVGDLVGFNISHPCTVFDKWHGMYLVDDDYTVLDFIESRFG</sequence>
<evidence type="ECO:0000256" key="1">
    <source>
        <dbReference type="ARBA" id="ARBA00005323"/>
    </source>
</evidence>
<dbReference type="Gene3D" id="3.20.20.10">
    <property type="entry name" value="Alanine racemase"/>
    <property type="match status" value="1"/>
</dbReference>
<dbReference type="Pfam" id="PF01168">
    <property type="entry name" value="Ala_racemase_N"/>
    <property type="match status" value="1"/>
</dbReference>
<organism evidence="5 6">
    <name type="scientific">Caballeronia udeis</name>
    <dbReference type="NCBI Taxonomy" id="1232866"/>
    <lineage>
        <taxon>Bacteria</taxon>
        <taxon>Pseudomonadati</taxon>
        <taxon>Pseudomonadota</taxon>
        <taxon>Betaproteobacteria</taxon>
        <taxon>Burkholderiales</taxon>
        <taxon>Burkholderiaceae</taxon>
        <taxon>Caballeronia</taxon>
    </lineage>
</organism>
<proteinExistence type="inferred from homology"/>
<dbReference type="RefSeq" id="WP_063977928.1">
    <property type="nucleotide sequence ID" value="NZ_FCOK02000046.1"/>
</dbReference>
<dbReference type="PANTHER" id="PTHR28004:SF8">
    <property type="entry name" value="D-SERINE DEAMINASE"/>
    <property type="match status" value="1"/>
</dbReference>
<dbReference type="Proteomes" id="UP000054683">
    <property type="component" value="Unassembled WGS sequence"/>
</dbReference>
<reference evidence="5 6" key="1">
    <citation type="submission" date="2016-01" db="EMBL/GenBank/DDBJ databases">
        <authorList>
            <person name="Oliw E.H."/>
        </authorList>
    </citation>
    <scope>NUCLEOTIDE SEQUENCE [LARGE SCALE GENOMIC DNA]</scope>
    <source>
        <strain evidence="5">LMG 27134</strain>
    </source>
</reference>
<protein>
    <submittedName>
        <fullName evidence="5">D-serine deaminase</fullName>
    </submittedName>
</protein>
<gene>
    <name evidence="5" type="ORF">AWB69_05695</name>
</gene>
<dbReference type="Pfam" id="PF14031">
    <property type="entry name" value="D-ser_dehydrat"/>
    <property type="match status" value="1"/>
</dbReference>
<dbReference type="SMART" id="SM01119">
    <property type="entry name" value="D-ser_dehydrat"/>
    <property type="match status" value="1"/>
</dbReference>
<evidence type="ECO:0000313" key="6">
    <source>
        <dbReference type="Proteomes" id="UP000054683"/>
    </source>
</evidence>
<dbReference type="GO" id="GO:0016829">
    <property type="term" value="F:lyase activity"/>
    <property type="evidence" value="ECO:0007669"/>
    <property type="project" value="UniProtKB-KW"/>
</dbReference>
<dbReference type="PANTHER" id="PTHR28004">
    <property type="entry name" value="ZGC:162816-RELATED"/>
    <property type="match status" value="1"/>
</dbReference>
<accession>A0A158IBB6</accession>
<dbReference type="OrthoDB" id="9811417at2"/>
<dbReference type="Gene3D" id="2.40.37.20">
    <property type="entry name" value="D-serine dehydratase-like domain"/>
    <property type="match status" value="1"/>
</dbReference>
<evidence type="ECO:0000313" key="5">
    <source>
        <dbReference type="EMBL" id="SAL53834.1"/>
    </source>
</evidence>
<feature type="region of interest" description="Disordered" evidence="3">
    <location>
        <begin position="1"/>
        <end position="31"/>
    </location>
</feature>
<evidence type="ECO:0000256" key="2">
    <source>
        <dbReference type="ARBA" id="ARBA00023239"/>
    </source>
</evidence>
<keyword evidence="2" id="KW-0456">Lyase</keyword>
<dbReference type="InterPro" id="IPR051466">
    <property type="entry name" value="D-amino_acid_metab_enzyme"/>
</dbReference>
<dbReference type="InterPro" id="IPR042208">
    <property type="entry name" value="D-ser_dehydrat-like_sf"/>
</dbReference>
<evidence type="ECO:0000259" key="4">
    <source>
        <dbReference type="SMART" id="SM01119"/>
    </source>
</evidence>
<dbReference type="InterPro" id="IPR001608">
    <property type="entry name" value="Ala_racemase_N"/>
</dbReference>
<dbReference type="AlphaFoldDB" id="A0A158IBB6"/>
<feature type="domain" description="D-serine dehydratase-like" evidence="4">
    <location>
        <begin position="310"/>
        <end position="409"/>
    </location>
</feature>
<dbReference type="EMBL" id="FCOK02000046">
    <property type="protein sequence ID" value="SAL53834.1"/>
    <property type="molecule type" value="Genomic_DNA"/>
</dbReference>
<evidence type="ECO:0000256" key="3">
    <source>
        <dbReference type="SAM" id="MobiDB-lite"/>
    </source>
</evidence>
<dbReference type="SUPFAM" id="SSF51419">
    <property type="entry name" value="PLP-binding barrel"/>
    <property type="match status" value="1"/>
</dbReference>
<dbReference type="InterPro" id="IPR029066">
    <property type="entry name" value="PLP-binding_barrel"/>
</dbReference>